<dbReference type="GO" id="GO:0045892">
    <property type="term" value="P:negative regulation of DNA-templated transcription"/>
    <property type="evidence" value="ECO:0007669"/>
    <property type="project" value="InterPro"/>
</dbReference>
<gene>
    <name evidence="5" type="ORF">FNY66_11430</name>
</gene>
<sequence length="126" mass="14437">MVKLPQISEAEFEVMRLVWDQAPVNTNEITEQLVQSTEWSPKTIQTLIRRLVTKGALTYEKKGRVFVYTPAVEESEYLKVKSSSFVEHYFKGDITAFVSSYLESDAHSESDIESLRSILSERTGKQ</sequence>
<dbReference type="Proteomes" id="UP000322025">
    <property type="component" value="Unassembled WGS sequence"/>
</dbReference>
<reference evidence="5" key="1">
    <citation type="submission" date="2019-07" db="EMBL/GenBank/DDBJ databases">
        <authorList>
            <person name="Wongkuna S."/>
            <person name="Scaria J."/>
        </authorList>
    </citation>
    <scope>NUCLEOTIDE SEQUENCE [LARGE SCALE GENOMIC DNA]</scope>
    <source>
        <strain evidence="5">SW178</strain>
    </source>
</reference>
<evidence type="ECO:0000256" key="4">
    <source>
        <dbReference type="ARBA" id="ARBA00023163"/>
    </source>
</evidence>
<evidence type="ECO:0000313" key="6">
    <source>
        <dbReference type="Proteomes" id="UP000322025"/>
    </source>
</evidence>
<keyword evidence="6" id="KW-1185">Reference proteome</keyword>
<dbReference type="EMBL" id="VMSO01000015">
    <property type="protein sequence ID" value="KAA8500899.1"/>
    <property type="molecule type" value="Genomic_DNA"/>
</dbReference>
<comment type="similarity">
    <text evidence="1">Belongs to the BlaI transcriptional regulatory family.</text>
</comment>
<protein>
    <submittedName>
        <fullName evidence="5">BlaI/MecI/CopY family transcriptional regulator</fullName>
    </submittedName>
</protein>
<evidence type="ECO:0000256" key="3">
    <source>
        <dbReference type="ARBA" id="ARBA00023125"/>
    </source>
</evidence>
<name>A0A5M9HZH9_9FIRM</name>
<dbReference type="OrthoDB" id="9795583at2"/>
<organism evidence="5 6">
    <name type="scientific">Mediterraneibacter catenae</name>
    <dbReference type="NCBI Taxonomy" id="2594882"/>
    <lineage>
        <taxon>Bacteria</taxon>
        <taxon>Bacillati</taxon>
        <taxon>Bacillota</taxon>
        <taxon>Clostridia</taxon>
        <taxon>Lachnospirales</taxon>
        <taxon>Lachnospiraceae</taxon>
        <taxon>Mediterraneibacter</taxon>
    </lineage>
</organism>
<proteinExistence type="inferred from homology"/>
<dbReference type="SUPFAM" id="SSF46785">
    <property type="entry name" value="Winged helix' DNA-binding domain"/>
    <property type="match status" value="1"/>
</dbReference>
<keyword evidence="4" id="KW-0804">Transcription</keyword>
<dbReference type="Gene3D" id="1.10.10.10">
    <property type="entry name" value="Winged helix-like DNA-binding domain superfamily/Winged helix DNA-binding domain"/>
    <property type="match status" value="1"/>
</dbReference>
<dbReference type="InterPro" id="IPR036388">
    <property type="entry name" value="WH-like_DNA-bd_sf"/>
</dbReference>
<dbReference type="PIRSF" id="PIRSF019455">
    <property type="entry name" value="CopR_AtkY"/>
    <property type="match status" value="1"/>
</dbReference>
<dbReference type="Pfam" id="PF03965">
    <property type="entry name" value="Penicillinase_R"/>
    <property type="match status" value="1"/>
</dbReference>
<dbReference type="RefSeq" id="WP_150311220.1">
    <property type="nucleotide sequence ID" value="NZ_VMSO01000015.1"/>
</dbReference>
<dbReference type="InterPro" id="IPR005650">
    <property type="entry name" value="BlaI_family"/>
</dbReference>
<evidence type="ECO:0000256" key="1">
    <source>
        <dbReference type="ARBA" id="ARBA00011046"/>
    </source>
</evidence>
<dbReference type="GO" id="GO:0003677">
    <property type="term" value="F:DNA binding"/>
    <property type="evidence" value="ECO:0007669"/>
    <property type="project" value="UniProtKB-KW"/>
</dbReference>
<comment type="caution">
    <text evidence="5">The sequence shown here is derived from an EMBL/GenBank/DDBJ whole genome shotgun (WGS) entry which is preliminary data.</text>
</comment>
<dbReference type="AlphaFoldDB" id="A0A5M9HZH9"/>
<dbReference type="Gene3D" id="1.10.4040.10">
    <property type="entry name" value="Penicillinase repressor domain"/>
    <property type="match status" value="1"/>
</dbReference>
<accession>A0A5M9HZH9</accession>
<evidence type="ECO:0000313" key="5">
    <source>
        <dbReference type="EMBL" id="KAA8500899.1"/>
    </source>
</evidence>
<dbReference type="InterPro" id="IPR036390">
    <property type="entry name" value="WH_DNA-bd_sf"/>
</dbReference>
<evidence type="ECO:0000256" key="2">
    <source>
        <dbReference type="ARBA" id="ARBA00023015"/>
    </source>
</evidence>
<keyword evidence="2" id="KW-0805">Transcription regulation</keyword>
<keyword evidence="3" id="KW-0238">DNA-binding</keyword>